<proteinExistence type="predicted"/>
<reference evidence="1 2" key="1">
    <citation type="submission" date="2024-03" db="EMBL/GenBank/DDBJ databases">
        <title>The Acrasis kona genome and developmental transcriptomes reveal deep origins of eukaryotic multicellular pathways.</title>
        <authorList>
            <person name="Sheikh S."/>
            <person name="Fu C.-J."/>
            <person name="Brown M.W."/>
            <person name="Baldauf S.L."/>
        </authorList>
    </citation>
    <scope>NUCLEOTIDE SEQUENCE [LARGE SCALE GENOMIC DNA]</scope>
    <source>
        <strain evidence="1 2">ATCC MYA-3509</strain>
    </source>
</reference>
<gene>
    <name evidence="1" type="ORF">AKO1_014627</name>
</gene>
<protein>
    <submittedName>
        <fullName evidence="1">Uncharacterized protein</fullName>
    </submittedName>
</protein>
<comment type="caution">
    <text evidence="1">The sequence shown here is derived from an EMBL/GenBank/DDBJ whole genome shotgun (WGS) entry which is preliminary data.</text>
</comment>
<dbReference type="EMBL" id="JAOPGA020000947">
    <property type="protein sequence ID" value="KAL0483276.1"/>
    <property type="molecule type" value="Genomic_DNA"/>
</dbReference>
<evidence type="ECO:0000313" key="2">
    <source>
        <dbReference type="Proteomes" id="UP001431209"/>
    </source>
</evidence>
<name>A0AAW2Z3C7_9EUKA</name>
<organism evidence="1 2">
    <name type="scientific">Acrasis kona</name>
    <dbReference type="NCBI Taxonomy" id="1008807"/>
    <lineage>
        <taxon>Eukaryota</taxon>
        <taxon>Discoba</taxon>
        <taxon>Heterolobosea</taxon>
        <taxon>Tetramitia</taxon>
        <taxon>Eutetramitia</taxon>
        <taxon>Acrasidae</taxon>
        <taxon>Acrasis</taxon>
    </lineage>
</organism>
<dbReference type="Proteomes" id="UP001431209">
    <property type="component" value="Unassembled WGS sequence"/>
</dbReference>
<evidence type="ECO:0000313" key="1">
    <source>
        <dbReference type="EMBL" id="KAL0483276.1"/>
    </source>
</evidence>
<dbReference type="AlphaFoldDB" id="A0AAW2Z3C7"/>
<accession>A0AAW2Z3C7</accession>
<keyword evidence="2" id="KW-1185">Reference proteome</keyword>
<sequence length="167" mass="19355">MSKRHSSVNTTSKASLYLDNIPRRRSFDSLTKTEAYRSPTFIRHGGISLNIIKSVNLHTKGLRRPKYYVEVAYENENDVKYLERSQILTKHNATIDKQYFFPIENFRNEYIIIKVIERGVLIGSIKRKVRDIARDDFKIEAINLPNTSSGHILVQLNRHKIPASSLP</sequence>